<dbReference type="GO" id="GO:0052621">
    <property type="term" value="F:diguanylate cyclase activity"/>
    <property type="evidence" value="ECO:0007669"/>
    <property type="project" value="UniProtKB-EC"/>
</dbReference>
<dbReference type="Gene3D" id="3.30.70.270">
    <property type="match status" value="1"/>
</dbReference>
<dbReference type="PROSITE" id="PS50112">
    <property type="entry name" value="PAS"/>
    <property type="match status" value="1"/>
</dbReference>
<evidence type="ECO:0000259" key="4">
    <source>
        <dbReference type="PROSITE" id="PS50887"/>
    </source>
</evidence>
<dbReference type="SUPFAM" id="SSF55073">
    <property type="entry name" value="Nucleotide cyclase"/>
    <property type="match status" value="1"/>
</dbReference>
<evidence type="ECO:0000259" key="1">
    <source>
        <dbReference type="PROSITE" id="PS50046"/>
    </source>
</evidence>
<dbReference type="InterPro" id="IPR035965">
    <property type="entry name" value="PAS-like_dom_sf"/>
</dbReference>
<proteinExistence type="predicted"/>
<dbReference type="EMBL" id="JAMPKX010000012">
    <property type="protein sequence ID" value="MEP0949491.1"/>
    <property type="molecule type" value="Genomic_DNA"/>
</dbReference>
<keyword evidence="5" id="KW-0808">Transferase</keyword>
<feature type="domain" description="Phytochrome chromophore attachment site" evidence="1">
    <location>
        <begin position="32"/>
        <end position="152"/>
    </location>
</feature>
<dbReference type="CDD" id="cd00130">
    <property type="entry name" value="PAS"/>
    <property type="match status" value="1"/>
</dbReference>
<name>A0ABV0K9N1_9CYAN</name>
<dbReference type="SUPFAM" id="SSF55781">
    <property type="entry name" value="GAF domain-like"/>
    <property type="match status" value="2"/>
</dbReference>
<feature type="domain" description="Phytochrome chromophore attachment site" evidence="1">
    <location>
        <begin position="345"/>
        <end position="486"/>
    </location>
</feature>
<reference evidence="5 6" key="1">
    <citation type="submission" date="2022-04" db="EMBL/GenBank/DDBJ databases">
        <title>Positive selection, recombination, and allopatry shape intraspecific diversity of widespread and dominant cyanobacteria.</title>
        <authorList>
            <person name="Wei J."/>
            <person name="Shu W."/>
            <person name="Hu C."/>
        </authorList>
    </citation>
    <scope>NUCLEOTIDE SEQUENCE [LARGE SCALE GENOMIC DNA]</scope>
    <source>
        <strain evidence="5 6">DQ-A4</strain>
    </source>
</reference>
<feature type="domain" description="PAC" evidence="3">
    <location>
        <begin position="266"/>
        <end position="318"/>
    </location>
</feature>
<dbReference type="InterPro" id="IPR050469">
    <property type="entry name" value="Diguanylate_Cyclase"/>
</dbReference>
<sequence>MTRQSLPQPDISQSQILDIVTAICEASAAGGGLEALLQQGAERLRSLLDTDRVVIYQVLSPEDGFVIAESVVAPWQPLQGERINESCFASSEEDRYRRGQLILVADVQHSTLDSCYAELLSRLQVQANLAVPIFAGPHLWGLLIAHHCRSPRPWNSSSCDLLVHAARHLGQSVYQHGLQQQLQAFSVRSQTEQLFDLFTHHVEQVLFIRDAVSGQFLYVSAAYERIWGHAPALLYSDPGLWLRQIHPDDLPQVQASLGRQFEGNSVRREYRIVRPNGDVRWVQAHVQVVNDDQNQPRYMVGWAEDCTERRQLQASLQATEATLSRRVGQEQLLRMLTARMRESLDLETILGATVAGVKTVFSADRAVIFQILANGDRRIAQQATNPEYVTITDSMIPSGPLPAAYLERLYTWQPYIINDMAAEPWPPDLTTFLSTVGVESAMIAPIAHPFGGDRHPLWGILVVHACGEHRQWQPFEANMLQHFADQLNTALHQAELYHQLQAANQELDRIAKVDSLTQLANRRWLDEYLSQQWQRLARERKPLSVVLADVDYFKPYNDTYGHAAGDQCLVEIASAMRFGVRRPADLAARYGGEEFALVLPDTDTAGAIRVVQLVRHHLQTLALPHGASPSGDTITLSFGIATVRPSPDSSAEAILEIADQALYAAKDAGRNQYQVFQPRY</sequence>
<dbReference type="InterPro" id="IPR000160">
    <property type="entry name" value="GGDEF_dom"/>
</dbReference>
<dbReference type="SMART" id="SM00267">
    <property type="entry name" value="GGDEF"/>
    <property type="match status" value="1"/>
</dbReference>
<dbReference type="InterPro" id="IPR000014">
    <property type="entry name" value="PAS"/>
</dbReference>
<dbReference type="InterPro" id="IPR029016">
    <property type="entry name" value="GAF-like_dom_sf"/>
</dbReference>
<dbReference type="InterPro" id="IPR003018">
    <property type="entry name" value="GAF"/>
</dbReference>
<dbReference type="InterPro" id="IPR001610">
    <property type="entry name" value="PAC"/>
</dbReference>
<comment type="caution">
    <text evidence="5">The sequence shown here is derived from an EMBL/GenBank/DDBJ whole genome shotgun (WGS) entry which is preliminary data.</text>
</comment>
<dbReference type="NCBIfam" id="TIGR00254">
    <property type="entry name" value="GGDEF"/>
    <property type="match status" value="1"/>
</dbReference>
<organism evidence="5 6">
    <name type="scientific">Leptolyngbya subtilissima DQ-A4</name>
    <dbReference type="NCBI Taxonomy" id="2933933"/>
    <lineage>
        <taxon>Bacteria</taxon>
        <taxon>Bacillati</taxon>
        <taxon>Cyanobacteriota</taxon>
        <taxon>Cyanophyceae</taxon>
        <taxon>Leptolyngbyales</taxon>
        <taxon>Leptolyngbyaceae</taxon>
        <taxon>Leptolyngbya group</taxon>
        <taxon>Leptolyngbya</taxon>
    </lineage>
</organism>
<dbReference type="InterPro" id="IPR000700">
    <property type="entry name" value="PAS-assoc_C"/>
</dbReference>
<dbReference type="SUPFAM" id="SSF55785">
    <property type="entry name" value="PYP-like sensor domain (PAS domain)"/>
    <property type="match status" value="1"/>
</dbReference>
<dbReference type="InterPro" id="IPR013655">
    <property type="entry name" value="PAS_fold_3"/>
</dbReference>
<dbReference type="PROSITE" id="PS50887">
    <property type="entry name" value="GGDEF"/>
    <property type="match status" value="1"/>
</dbReference>
<dbReference type="PROSITE" id="PS50113">
    <property type="entry name" value="PAC"/>
    <property type="match status" value="1"/>
</dbReference>
<dbReference type="PROSITE" id="PS50046">
    <property type="entry name" value="PHYTOCHROME_2"/>
    <property type="match status" value="2"/>
</dbReference>
<evidence type="ECO:0000313" key="5">
    <source>
        <dbReference type="EMBL" id="MEP0949491.1"/>
    </source>
</evidence>
<dbReference type="RefSeq" id="WP_190695084.1">
    <property type="nucleotide sequence ID" value="NZ_JAMPKX010000012.1"/>
</dbReference>
<dbReference type="InterPro" id="IPR029787">
    <property type="entry name" value="Nucleotide_cyclase"/>
</dbReference>
<evidence type="ECO:0000313" key="6">
    <source>
        <dbReference type="Proteomes" id="UP001482513"/>
    </source>
</evidence>
<protein>
    <submittedName>
        <fullName evidence="5">Diguanylate cyclase</fullName>
        <ecNumber evidence="5">2.7.7.65</ecNumber>
    </submittedName>
</protein>
<dbReference type="Proteomes" id="UP001482513">
    <property type="component" value="Unassembled WGS sequence"/>
</dbReference>
<dbReference type="Pfam" id="PF01590">
    <property type="entry name" value="GAF"/>
    <property type="match status" value="2"/>
</dbReference>
<dbReference type="EC" id="2.7.7.65" evidence="5"/>
<feature type="domain" description="PAS" evidence="2">
    <location>
        <begin position="191"/>
        <end position="264"/>
    </location>
</feature>
<dbReference type="SMART" id="SM00065">
    <property type="entry name" value="GAF"/>
    <property type="match status" value="2"/>
</dbReference>
<dbReference type="NCBIfam" id="TIGR00229">
    <property type="entry name" value="sensory_box"/>
    <property type="match status" value="1"/>
</dbReference>
<dbReference type="PANTHER" id="PTHR45138:SF24">
    <property type="entry name" value="DIGUANYLATE CYCLASE DGCC-RELATED"/>
    <property type="match status" value="1"/>
</dbReference>
<dbReference type="InterPro" id="IPR043128">
    <property type="entry name" value="Rev_trsase/Diguanyl_cyclase"/>
</dbReference>
<dbReference type="Pfam" id="PF08447">
    <property type="entry name" value="PAS_3"/>
    <property type="match status" value="1"/>
</dbReference>
<keyword evidence="6" id="KW-1185">Reference proteome</keyword>
<dbReference type="CDD" id="cd01949">
    <property type="entry name" value="GGDEF"/>
    <property type="match status" value="1"/>
</dbReference>
<gene>
    <name evidence="5" type="ORF">NC992_21605</name>
</gene>
<dbReference type="Pfam" id="PF00990">
    <property type="entry name" value="GGDEF"/>
    <property type="match status" value="1"/>
</dbReference>
<dbReference type="PANTHER" id="PTHR45138">
    <property type="entry name" value="REGULATORY COMPONENTS OF SENSORY TRANSDUCTION SYSTEM"/>
    <property type="match status" value="1"/>
</dbReference>
<evidence type="ECO:0000259" key="3">
    <source>
        <dbReference type="PROSITE" id="PS50113"/>
    </source>
</evidence>
<dbReference type="Gene3D" id="3.30.450.20">
    <property type="entry name" value="PAS domain"/>
    <property type="match status" value="1"/>
</dbReference>
<accession>A0ABV0K9N1</accession>
<evidence type="ECO:0000259" key="2">
    <source>
        <dbReference type="PROSITE" id="PS50112"/>
    </source>
</evidence>
<feature type="domain" description="GGDEF" evidence="4">
    <location>
        <begin position="541"/>
        <end position="678"/>
    </location>
</feature>
<keyword evidence="5" id="KW-0548">Nucleotidyltransferase</keyword>
<dbReference type="SMART" id="SM00086">
    <property type="entry name" value="PAC"/>
    <property type="match status" value="1"/>
</dbReference>
<dbReference type="Gene3D" id="3.30.450.40">
    <property type="match status" value="2"/>
</dbReference>
<dbReference type="InterPro" id="IPR016132">
    <property type="entry name" value="Phyto_chromo_attachment"/>
</dbReference>